<dbReference type="Proteomes" id="UP000807342">
    <property type="component" value="Unassembled WGS sequence"/>
</dbReference>
<dbReference type="GO" id="GO:0005743">
    <property type="term" value="C:mitochondrial inner membrane"/>
    <property type="evidence" value="ECO:0007669"/>
    <property type="project" value="TreeGrafter"/>
</dbReference>
<evidence type="ECO:0000313" key="2">
    <source>
        <dbReference type="EMBL" id="KAF9450286.1"/>
    </source>
</evidence>
<dbReference type="OrthoDB" id="17089at2759"/>
<dbReference type="InterPro" id="IPR007849">
    <property type="entry name" value="ATP10"/>
</dbReference>
<evidence type="ECO:0008006" key="4">
    <source>
        <dbReference type="Google" id="ProtNLM"/>
    </source>
</evidence>
<dbReference type="PANTHER" id="PTHR28106:SF1">
    <property type="entry name" value="MITOCHONDRIAL ATPASE COMPLEX SUBUNIT ATP10"/>
    <property type="match status" value="1"/>
</dbReference>
<dbReference type="GO" id="GO:0033615">
    <property type="term" value="P:mitochondrial proton-transporting ATP synthase complex assembly"/>
    <property type="evidence" value="ECO:0007669"/>
    <property type="project" value="TreeGrafter"/>
</dbReference>
<organism evidence="2 3">
    <name type="scientific">Macrolepiota fuliginosa MF-IS2</name>
    <dbReference type="NCBI Taxonomy" id="1400762"/>
    <lineage>
        <taxon>Eukaryota</taxon>
        <taxon>Fungi</taxon>
        <taxon>Dikarya</taxon>
        <taxon>Basidiomycota</taxon>
        <taxon>Agaricomycotina</taxon>
        <taxon>Agaricomycetes</taxon>
        <taxon>Agaricomycetidae</taxon>
        <taxon>Agaricales</taxon>
        <taxon>Agaricineae</taxon>
        <taxon>Agaricaceae</taxon>
        <taxon>Macrolepiota</taxon>
    </lineage>
</organism>
<name>A0A9P5XJF2_9AGAR</name>
<sequence>MSLFAWPVRRLPIPRRPFSSSLVRNSPKPASDPDPLATIGGPDAPSKDSLPPLSRPLGVRERPTTLVKSTTDRLKELMDTDVRMAQRRHLIKEASVGYFHDLNMTRKHGGKTWIAPKVLIREDKALYLPNITGKSLDDGSNKNSTEMLFGKVTVLAMLSTKVSEINAKGFVDLTHARYAPHPLYQYVQVNLQENVLKSFLVNIFLNSLRKVIPKDLQSTYLVSSQNMEYVRDALGMTNTRVGYVFLIDENLKIRWGGCADATDEEAQSLENCTGVLLKRLERKKGIKGDPSTASEPAGDESRRNCLWL</sequence>
<dbReference type="PANTHER" id="PTHR28106">
    <property type="entry name" value="MITOCHONDRIAL ATPASE COMPLEX SUBUNIT ATP10"/>
    <property type="match status" value="1"/>
</dbReference>
<comment type="caution">
    <text evidence="2">The sequence shown here is derived from an EMBL/GenBank/DDBJ whole genome shotgun (WGS) entry which is preliminary data.</text>
</comment>
<evidence type="ECO:0000313" key="3">
    <source>
        <dbReference type="Proteomes" id="UP000807342"/>
    </source>
</evidence>
<dbReference type="Pfam" id="PF05176">
    <property type="entry name" value="ATP-synt_10"/>
    <property type="match status" value="1"/>
</dbReference>
<accession>A0A9P5XJF2</accession>
<evidence type="ECO:0000256" key="1">
    <source>
        <dbReference type="SAM" id="MobiDB-lite"/>
    </source>
</evidence>
<proteinExistence type="predicted"/>
<protein>
    <recommendedName>
        <fullName evidence="4">Mitochondrial ATPase complex subunit ATP10</fullName>
    </recommendedName>
</protein>
<feature type="region of interest" description="Disordered" evidence="1">
    <location>
        <begin position="16"/>
        <end position="64"/>
    </location>
</feature>
<reference evidence="2" key="1">
    <citation type="submission" date="2020-11" db="EMBL/GenBank/DDBJ databases">
        <authorList>
            <consortium name="DOE Joint Genome Institute"/>
            <person name="Ahrendt S."/>
            <person name="Riley R."/>
            <person name="Andreopoulos W."/>
            <person name="Labutti K."/>
            <person name="Pangilinan J."/>
            <person name="Ruiz-Duenas F.J."/>
            <person name="Barrasa J.M."/>
            <person name="Sanchez-Garcia M."/>
            <person name="Camarero S."/>
            <person name="Miyauchi S."/>
            <person name="Serrano A."/>
            <person name="Linde D."/>
            <person name="Babiker R."/>
            <person name="Drula E."/>
            <person name="Ayuso-Fernandez I."/>
            <person name="Pacheco R."/>
            <person name="Padilla G."/>
            <person name="Ferreira P."/>
            <person name="Barriuso J."/>
            <person name="Kellner H."/>
            <person name="Castanera R."/>
            <person name="Alfaro M."/>
            <person name="Ramirez L."/>
            <person name="Pisabarro A.G."/>
            <person name="Kuo A."/>
            <person name="Tritt A."/>
            <person name="Lipzen A."/>
            <person name="He G."/>
            <person name="Yan M."/>
            <person name="Ng V."/>
            <person name="Cullen D."/>
            <person name="Martin F."/>
            <person name="Rosso M.-N."/>
            <person name="Henrissat B."/>
            <person name="Hibbett D."/>
            <person name="Martinez A.T."/>
            <person name="Grigoriev I.V."/>
        </authorList>
    </citation>
    <scope>NUCLEOTIDE SEQUENCE</scope>
    <source>
        <strain evidence="2">MF-IS2</strain>
    </source>
</reference>
<dbReference type="AlphaFoldDB" id="A0A9P5XJF2"/>
<dbReference type="EMBL" id="MU151108">
    <property type="protein sequence ID" value="KAF9450286.1"/>
    <property type="molecule type" value="Genomic_DNA"/>
</dbReference>
<keyword evidence="3" id="KW-1185">Reference proteome</keyword>
<gene>
    <name evidence="2" type="ORF">P691DRAFT_726272</name>
</gene>